<dbReference type="RefSeq" id="WP_080916974.1">
    <property type="nucleotide sequence ID" value="NZ_CP020472.1"/>
</dbReference>
<accession>A0ABM6JPL8</accession>
<organism evidence="2 3">
    <name type="scientific">Shewanella japonica</name>
    <dbReference type="NCBI Taxonomy" id="93973"/>
    <lineage>
        <taxon>Bacteria</taxon>
        <taxon>Pseudomonadati</taxon>
        <taxon>Pseudomonadota</taxon>
        <taxon>Gammaproteobacteria</taxon>
        <taxon>Alteromonadales</taxon>
        <taxon>Shewanellaceae</taxon>
        <taxon>Shewanella</taxon>
    </lineage>
</organism>
<protein>
    <submittedName>
        <fullName evidence="2">Peptidase</fullName>
    </submittedName>
</protein>
<dbReference type="InterPro" id="IPR005625">
    <property type="entry name" value="PepSY-ass_TM"/>
</dbReference>
<evidence type="ECO:0000313" key="2">
    <source>
        <dbReference type="EMBL" id="ARD24012.1"/>
    </source>
</evidence>
<dbReference type="EMBL" id="CP020472">
    <property type="protein sequence ID" value="ARD24012.1"/>
    <property type="molecule type" value="Genomic_DNA"/>
</dbReference>
<dbReference type="Proteomes" id="UP000191820">
    <property type="component" value="Chromosome"/>
</dbReference>
<keyword evidence="3" id="KW-1185">Reference proteome</keyword>
<keyword evidence="1" id="KW-0472">Membrane</keyword>
<name>A0ABM6JPL8_9GAMM</name>
<keyword evidence="1" id="KW-1133">Transmembrane helix</keyword>
<evidence type="ECO:0000256" key="1">
    <source>
        <dbReference type="SAM" id="Phobius"/>
    </source>
</evidence>
<proteinExistence type="predicted"/>
<keyword evidence="1" id="KW-0812">Transmembrane</keyword>
<feature type="transmembrane region" description="Helical" evidence="1">
    <location>
        <begin position="12"/>
        <end position="35"/>
    </location>
</feature>
<dbReference type="Pfam" id="PF03929">
    <property type="entry name" value="PepSY_TM"/>
    <property type="match status" value="1"/>
</dbReference>
<gene>
    <name evidence="2" type="ORF">SJ2017_3774</name>
</gene>
<evidence type="ECO:0000313" key="3">
    <source>
        <dbReference type="Proteomes" id="UP000191820"/>
    </source>
</evidence>
<reference evidence="2 3" key="1">
    <citation type="submission" date="2017-03" db="EMBL/GenBank/DDBJ databases">
        <title>Genome sequencing of Shewanella japonica KCTC 22435.</title>
        <authorList>
            <person name="Kim K.M."/>
        </authorList>
    </citation>
    <scope>NUCLEOTIDE SEQUENCE [LARGE SCALE GENOMIC DNA]</scope>
    <source>
        <strain evidence="2 3">KCTC 22435</strain>
    </source>
</reference>
<sequence length="247" mass="28580">MKGKALKRWLRVGHYWLGVIVGVQLLIWLGTGIYFNITPHESLKGKLYFKTAPQLEKQSFSVNELLPLASILARVKSVEQVSLITLNQRAVYVLDEQVQRYPHDCQQQTLIDALSGEKMMIDAHLAEQLAKHTYTGRGKVIQTQKMTAPFDEWPKECNPLWQVSIDDDVSTRIYVNAINGRVVGHKNDQTELADLMFKLHFMDYLHQGSFNNPFSWLFGLMMLTLSLTGLYWVIENMVMKRYRFKIT</sequence>
<feature type="transmembrane region" description="Helical" evidence="1">
    <location>
        <begin position="214"/>
        <end position="234"/>
    </location>
</feature>